<proteinExistence type="predicted"/>
<protein>
    <recommendedName>
        <fullName evidence="4">DUF4488 domain-containing protein</fullName>
    </recommendedName>
</protein>
<feature type="signal peptide" evidence="1">
    <location>
        <begin position="1"/>
        <end position="20"/>
    </location>
</feature>
<evidence type="ECO:0000313" key="2">
    <source>
        <dbReference type="EMBL" id="MBO9204475.1"/>
    </source>
</evidence>
<evidence type="ECO:0000256" key="1">
    <source>
        <dbReference type="SAM" id="SignalP"/>
    </source>
</evidence>
<evidence type="ECO:0000313" key="3">
    <source>
        <dbReference type="Proteomes" id="UP000677244"/>
    </source>
</evidence>
<reference evidence="2 3" key="1">
    <citation type="submission" date="2021-03" db="EMBL/GenBank/DDBJ databases">
        <title>Assistant Professor.</title>
        <authorList>
            <person name="Huq M.A."/>
        </authorList>
    </citation>
    <scope>NUCLEOTIDE SEQUENCE [LARGE SCALE GENOMIC DNA]</scope>
    <source>
        <strain evidence="2 3">MAH-29</strain>
    </source>
</reference>
<keyword evidence="3" id="KW-1185">Reference proteome</keyword>
<dbReference type="EMBL" id="JAGHKO010000014">
    <property type="protein sequence ID" value="MBO9204475.1"/>
    <property type="molecule type" value="Genomic_DNA"/>
</dbReference>
<dbReference type="RefSeq" id="WP_209143097.1">
    <property type="nucleotide sequence ID" value="NZ_JAGHKO010000014.1"/>
</dbReference>
<dbReference type="Proteomes" id="UP000677244">
    <property type="component" value="Unassembled WGS sequence"/>
</dbReference>
<accession>A0ABS3Z499</accession>
<keyword evidence="1" id="KW-0732">Signal</keyword>
<feature type="chain" id="PRO_5046346543" description="DUF4488 domain-containing protein" evidence="1">
    <location>
        <begin position="21"/>
        <end position="309"/>
    </location>
</feature>
<gene>
    <name evidence="2" type="ORF">J7I42_29570</name>
</gene>
<organism evidence="2 3">
    <name type="scientific">Niastella soli</name>
    <dbReference type="NCBI Taxonomy" id="2821487"/>
    <lineage>
        <taxon>Bacteria</taxon>
        <taxon>Pseudomonadati</taxon>
        <taxon>Bacteroidota</taxon>
        <taxon>Chitinophagia</taxon>
        <taxon>Chitinophagales</taxon>
        <taxon>Chitinophagaceae</taxon>
        <taxon>Niastella</taxon>
    </lineage>
</organism>
<sequence>MRSLFFCLILLLDTLAPCWAQDLSGTWEGRIDAEYMKMVIIRQGNTYIGYTYDEGMGFCKANFLGNFNDSARQLKGAGQSFIDRTTNHVLCTYKLNFYVEADGKYLVGTANMKSVLSSILSMGMASRTVLKQVSTNVDTTNYMLAWLNKRGNPGGNVAQNKKVDTLKTDSSRPTGSLSPAALNKKAFNDSISTVKKQRMADTLSTIITHADSIVITISDNEVVDGDTVTVFHNNEVLVSRLFVSAHPYRIVVPLKKDVPVHEFVLVANNLGSIPPNTALLTIEAGKDRYQLKASSDLKKNAVILFKHMN</sequence>
<evidence type="ECO:0008006" key="4">
    <source>
        <dbReference type="Google" id="ProtNLM"/>
    </source>
</evidence>
<comment type="caution">
    <text evidence="2">The sequence shown here is derived from an EMBL/GenBank/DDBJ whole genome shotgun (WGS) entry which is preliminary data.</text>
</comment>
<name>A0ABS3Z499_9BACT</name>